<dbReference type="AlphaFoldDB" id="A0A430HRA0"/>
<sequence>MNEQSGISIVHVKKNQDASIINLSLNRLEAAGSNDGAIMLGKPLLAILKMWHPEALQDVPAEAPMSRAEIKASVAQELIGMSISERTDFYVSTIDKLLTESSQELGTDFLINSWPVLRARIESFKTLD</sequence>
<evidence type="ECO:0000313" key="2">
    <source>
        <dbReference type="Proteomes" id="UP000278085"/>
    </source>
</evidence>
<proteinExistence type="predicted"/>
<evidence type="ECO:0000313" key="1">
    <source>
        <dbReference type="EMBL" id="RSZ60051.1"/>
    </source>
</evidence>
<dbReference type="EMBL" id="RXLQ01000003">
    <property type="protein sequence ID" value="RSZ60051.1"/>
    <property type="molecule type" value="Genomic_DNA"/>
</dbReference>
<dbReference type="RefSeq" id="WP_126073412.1">
    <property type="nucleotide sequence ID" value="NZ_CP051166.1"/>
</dbReference>
<keyword evidence="2" id="KW-1185">Reference proteome</keyword>
<dbReference type="Proteomes" id="UP000278085">
    <property type="component" value="Unassembled WGS sequence"/>
</dbReference>
<comment type="caution">
    <text evidence="1">The sequence shown here is derived from an EMBL/GenBank/DDBJ whole genome shotgun (WGS) entry which is preliminary data.</text>
</comment>
<accession>A0A430HRA0</accession>
<name>A0A430HRA0_9BURK</name>
<organism evidence="1 2">
    <name type="scientific">Massilia atriviolacea</name>
    <dbReference type="NCBI Taxonomy" id="2495579"/>
    <lineage>
        <taxon>Bacteria</taxon>
        <taxon>Pseudomonadati</taxon>
        <taxon>Pseudomonadota</taxon>
        <taxon>Betaproteobacteria</taxon>
        <taxon>Burkholderiales</taxon>
        <taxon>Oxalobacteraceae</taxon>
        <taxon>Telluria group</taxon>
        <taxon>Massilia</taxon>
    </lineage>
</organism>
<gene>
    <name evidence="1" type="ORF">EJB06_07680</name>
</gene>
<protein>
    <submittedName>
        <fullName evidence="1">Uncharacterized protein</fullName>
    </submittedName>
</protein>
<reference evidence="1 2" key="1">
    <citation type="submission" date="2018-12" db="EMBL/GenBank/DDBJ databases">
        <authorList>
            <person name="Yang E."/>
        </authorList>
    </citation>
    <scope>NUCLEOTIDE SEQUENCE [LARGE SCALE GENOMIC DNA]</scope>
    <source>
        <strain evidence="1 2">SOD</strain>
    </source>
</reference>